<dbReference type="SUPFAM" id="SSF53807">
    <property type="entry name" value="Helical backbone' metal receptor"/>
    <property type="match status" value="1"/>
</dbReference>
<accession>A0A090QKL5</accession>
<comment type="caution">
    <text evidence="2">The sequence shown here is derived from an EMBL/GenBank/DDBJ whole genome shotgun (WGS) entry which is preliminary data.</text>
</comment>
<dbReference type="InterPro" id="IPR002491">
    <property type="entry name" value="ABC_transptr_periplasmic_BD"/>
</dbReference>
<dbReference type="PANTHER" id="PTHR30535:SF4">
    <property type="entry name" value="HEMIN-BINDING PERIPLASMIC PROTEIN HMUT"/>
    <property type="match status" value="1"/>
</dbReference>
<dbReference type="AlphaFoldDB" id="A0A090QKL5"/>
<dbReference type="EMBL" id="BBMN01000001">
    <property type="protein sequence ID" value="GAL02359.1"/>
    <property type="molecule type" value="Genomic_DNA"/>
</dbReference>
<feature type="domain" description="Fe/B12 periplasmic-binding" evidence="1">
    <location>
        <begin position="44"/>
        <end position="300"/>
    </location>
</feature>
<protein>
    <submittedName>
        <fullName evidence="2">Periplasmic hemin-binding protein</fullName>
    </submittedName>
</protein>
<dbReference type="PANTHER" id="PTHR30535">
    <property type="entry name" value="VITAMIN B12-BINDING PROTEIN"/>
    <property type="match status" value="1"/>
</dbReference>
<dbReference type="PROSITE" id="PS50983">
    <property type="entry name" value="FE_B12_PBP"/>
    <property type="match status" value="1"/>
</dbReference>
<name>A0A090QKL5_9GAMM</name>
<sequence>MSHRHSNKAYKHKAYKNVVKNTFTTATLLVATLCSPLSMAETPRIISAGSTVTELLFALGADKDVVAVDLTSRHALAGRDIPVVGYHRQLTPEGLLALNPTHLIGSPDMGPDTTLKLLQSGGVTITTLPTGNTLTDFNQRVDTLADLTDTEAKGEAIKTDIAQKVTKLKEAAPAHKPKVMFMMISDGRPLTVAGDETTVNTVIELAGGVNPAAATTTSYKPLSSEAIVEMQPDYILISQRTLDQLNGIEGVLAQQPLLAATPAVQNGNIVPIQGAAILGGFGLASLDLATSLNAAFTDTQAVAKTK</sequence>
<dbReference type="InterPro" id="IPR050902">
    <property type="entry name" value="ABC_Transporter_SBP"/>
</dbReference>
<evidence type="ECO:0000313" key="2">
    <source>
        <dbReference type="EMBL" id="GAL02359.1"/>
    </source>
</evidence>
<dbReference type="Proteomes" id="UP000029227">
    <property type="component" value="Unassembled WGS sequence"/>
</dbReference>
<evidence type="ECO:0000313" key="3">
    <source>
        <dbReference type="Proteomes" id="UP000029227"/>
    </source>
</evidence>
<evidence type="ECO:0000259" key="1">
    <source>
        <dbReference type="PROSITE" id="PS50983"/>
    </source>
</evidence>
<organism evidence="2 3">
    <name type="scientific">Photobacterium aphoticum</name>
    <dbReference type="NCBI Taxonomy" id="754436"/>
    <lineage>
        <taxon>Bacteria</taxon>
        <taxon>Pseudomonadati</taxon>
        <taxon>Pseudomonadota</taxon>
        <taxon>Gammaproteobacteria</taxon>
        <taxon>Vibrionales</taxon>
        <taxon>Vibrionaceae</taxon>
        <taxon>Photobacterium</taxon>
    </lineage>
</organism>
<proteinExistence type="predicted"/>
<dbReference type="eggNOG" id="COG4558">
    <property type="taxonomic scope" value="Bacteria"/>
</dbReference>
<dbReference type="Pfam" id="PF01497">
    <property type="entry name" value="Peripla_BP_2"/>
    <property type="match status" value="1"/>
</dbReference>
<dbReference type="Gene3D" id="3.40.50.1980">
    <property type="entry name" value="Nitrogenase molybdenum iron protein domain"/>
    <property type="match status" value="2"/>
</dbReference>
<gene>
    <name evidence="2" type="ORF">JCM19237_5252</name>
</gene>
<dbReference type="STRING" id="754436.JCM19237_5252"/>
<reference evidence="2 3" key="1">
    <citation type="journal article" date="2014" name="Genome Announc.">
        <title>Draft Genome Sequences of Two Vibrionaceae Species, Vibrio ponticus C121 and Photobacterium aphoticum C119, Isolated as Coral Reef Microbiota.</title>
        <authorList>
            <person name="Al-saari N."/>
            <person name="Meirelles P.M."/>
            <person name="Mino S."/>
            <person name="Suda W."/>
            <person name="Oshima K."/>
            <person name="Hattori M."/>
            <person name="Ohkuma M."/>
            <person name="Thompson F.L."/>
            <person name="Gomez-Gil B."/>
            <person name="Sawabe T."/>
            <person name="Sawabe T."/>
        </authorList>
    </citation>
    <scope>NUCLEOTIDE SEQUENCE [LARGE SCALE GENOMIC DNA]</scope>
    <source>
        <strain evidence="2 3">JCM 19237</strain>
    </source>
</reference>